<dbReference type="AlphaFoldDB" id="A0A544QMA9"/>
<reference evidence="5 6" key="1">
    <citation type="submission" date="2019-02" db="EMBL/GenBank/DDBJ databases">
        <title>Halonotius sp. a new haloqrchaeon isolated from saline water.</title>
        <authorList>
            <person name="Duran-Viseras A."/>
            <person name="Sanchez-Porro C."/>
            <person name="Ventosa A."/>
        </authorList>
    </citation>
    <scope>NUCLEOTIDE SEQUENCE [LARGE SCALE GENOMIC DNA]</scope>
    <source>
        <strain evidence="5 6">F9-27</strain>
    </source>
</reference>
<dbReference type="OrthoDB" id="213998at2157"/>
<dbReference type="GO" id="GO:0006260">
    <property type="term" value="P:DNA replication"/>
    <property type="evidence" value="ECO:0007669"/>
    <property type="project" value="UniProtKB-KW"/>
</dbReference>
<dbReference type="InterPro" id="IPR050311">
    <property type="entry name" value="ORC1/CDC6"/>
</dbReference>
<keyword evidence="6" id="KW-1185">Reference proteome</keyword>
<dbReference type="InterPro" id="IPR027417">
    <property type="entry name" value="P-loop_NTPase"/>
</dbReference>
<dbReference type="Gene3D" id="3.40.50.300">
    <property type="entry name" value="P-loop containing nucleotide triphosphate hydrolases"/>
    <property type="match status" value="1"/>
</dbReference>
<evidence type="ECO:0000313" key="5">
    <source>
        <dbReference type="EMBL" id="TQQ80053.1"/>
    </source>
</evidence>
<dbReference type="SUPFAM" id="SSF52540">
    <property type="entry name" value="P-loop containing nucleoside triphosphate hydrolases"/>
    <property type="match status" value="1"/>
</dbReference>
<sequence>MELQDRVARRQHADDARPAYDAISPLVHPSEPVGRGTVIEQLLDVLAPIFDADRPADSYVWGPKGAGKSAVVRALFAECSRQHGDQTTQIYTATRAEPTTEVRFLYVDSRRAQSAFALLHTVVAALSSSTVPKQGVSSEAMRDRLETQLTRQDRQLVVAVDHVDEPETLDSAAVFEQFAPFRSSISCLAIGRSKPADTAISDRNAIKRIHIEPYTQHTLIEILDSRVADGRLRSATTTDGLTEVATWADGDAHDALAALFGAAVSVGADADTPIDAAALATGMAAVPQPCVALGRVMSLPASRKRIVRRLIELPETARESVKEAAEAISSDGIDLSRATIERILYELAESGIIRRVKADQPSETGRPPSRLEPRFPTLVFTALTDTA</sequence>
<organism evidence="5 6">
    <name type="scientific">Halonotius roseus</name>
    <dbReference type="NCBI Taxonomy" id="2511997"/>
    <lineage>
        <taxon>Archaea</taxon>
        <taxon>Methanobacteriati</taxon>
        <taxon>Methanobacteriota</taxon>
        <taxon>Stenosarchaea group</taxon>
        <taxon>Halobacteria</taxon>
        <taxon>Halobacteriales</taxon>
        <taxon>Haloferacaceae</taxon>
        <taxon>Halonotius</taxon>
    </lineage>
</organism>
<keyword evidence="1" id="KW-0235">DNA replication</keyword>
<dbReference type="RefSeq" id="WP_142443177.1">
    <property type="nucleotide sequence ID" value="NZ_SESI01000002.1"/>
</dbReference>
<dbReference type="InterPro" id="IPR036388">
    <property type="entry name" value="WH-like_DNA-bd_sf"/>
</dbReference>
<dbReference type="InterPro" id="IPR041664">
    <property type="entry name" value="AAA_16"/>
</dbReference>
<dbReference type="Gene3D" id="1.10.10.10">
    <property type="entry name" value="Winged helix-like DNA-binding domain superfamily/Winged helix DNA-binding domain"/>
    <property type="match status" value="1"/>
</dbReference>
<protein>
    <submittedName>
        <fullName evidence="5">AAA family ATPase</fullName>
    </submittedName>
</protein>
<dbReference type="EMBL" id="SESI01000002">
    <property type="protein sequence ID" value="TQQ80053.1"/>
    <property type="molecule type" value="Genomic_DNA"/>
</dbReference>
<evidence type="ECO:0000313" key="6">
    <source>
        <dbReference type="Proteomes" id="UP000315385"/>
    </source>
</evidence>
<accession>A0A544QMA9</accession>
<evidence type="ECO:0000259" key="4">
    <source>
        <dbReference type="Pfam" id="PF13191"/>
    </source>
</evidence>
<comment type="caution">
    <text evidence="5">The sequence shown here is derived from an EMBL/GenBank/DDBJ whole genome shotgun (WGS) entry which is preliminary data.</text>
</comment>
<keyword evidence="2" id="KW-0547">Nucleotide-binding</keyword>
<dbReference type="GO" id="GO:0005524">
    <property type="term" value="F:ATP binding"/>
    <property type="evidence" value="ECO:0007669"/>
    <property type="project" value="UniProtKB-KW"/>
</dbReference>
<evidence type="ECO:0000256" key="1">
    <source>
        <dbReference type="ARBA" id="ARBA00022705"/>
    </source>
</evidence>
<evidence type="ECO:0000256" key="3">
    <source>
        <dbReference type="ARBA" id="ARBA00022840"/>
    </source>
</evidence>
<dbReference type="PANTHER" id="PTHR10763:SF22">
    <property type="entry name" value="ORC1-TYPE DNA REPLICATION PROTEIN"/>
    <property type="match status" value="1"/>
</dbReference>
<proteinExistence type="predicted"/>
<gene>
    <name evidence="5" type="ORF">EWF95_06035</name>
</gene>
<dbReference type="PANTHER" id="PTHR10763">
    <property type="entry name" value="CELL DIVISION CONTROL PROTEIN 6-RELATED"/>
    <property type="match status" value="1"/>
</dbReference>
<keyword evidence="3" id="KW-0067">ATP-binding</keyword>
<evidence type="ECO:0000256" key="2">
    <source>
        <dbReference type="ARBA" id="ARBA00022741"/>
    </source>
</evidence>
<feature type="domain" description="Orc1-like AAA ATPase" evidence="4">
    <location>
        <begin position="32"/>
        <end position="170"/>
    </location>
</feature>
<dbReference type="Gene3D" id="1.10.8.60">
    <property type="match status" value="1"/>
</dbReference>
<dbReference type="Pfam" id="PF13191">
    <property type="entry name" value="AAA_16"/>
    <property type="match status" value="1"/>
</dbReference>
<dbReference type="Proteomes" id="UP000315385">
    <property type="component" value="Unassembled WGS sequence"/>
</dbReference>
<name>A0A544QMA9_9EURY</name>